<dbReference type="InterPro" id="IPR027905">
    <property type="entry name" value="CFAP95"/>
</dbReference>
<dbReference type="GO" id="GO:0005886">
    <property type="term" value="C:plasma membrane"/>
    <property type="evidence" value="ECO:0007669"/>
    <property type="project" value="TreeGrafter"/>
</dbReference>
<dbReference type="Pfam" id="PF15139">
    <property type="entry name" value="CFAP95"/>
    <property type="match status" value="1"/>
</dbReference>
<evidence type="ECO:0000313" key="1">
    <source>
        <dbReference type="Ensembl" id="ENSSMRP00000020656.1"/>
    </source>
</evidence>
<dbReference type="OMA" id="THRTYGR"/>
<dbReference type="AlphaFoldDB" id="A0A8D0CG54"/>
<dbReference type="Ensembl" id="ENSSMRT00000024202.1">
    <property type="protein sequence ID" value="ENSSMRP00000020656.1"/>
    <property type="gene ID" value="ENSSMRG00000016068.1"/>
</dbReference>
<organism evidence="1 2">
    <name type="scientific">Salvator merianae</name>
    <name type="common">Argentine black and white tegu</name>
    <name type="synonym">Tupinambis merianae</name>
    <dbReference type="NCBI Taxonomy" id="96440"/>
    <lineage>
        <taxon>Eukaryota</taxon>
        <taxon>Metazoa</taxon>
        <taxon>Chordata</taxon>
        <taxon>Craniata</taxon>
        <taxon>Vertebrata</taxon>
        <taxon>Euteleostomi</taxon>
        <taxon>Lepidosauria</taxon>
        <taxon>Squamata</taxon>
        <taxon>Bifurcata</taxon>
        <taxon>Unidentata</taxon>
        <taxon>Episquamata</taxon>
        <taxon>Laterata</taxon>
        <taxon>Teiioidea</taxon>
        <taxon>Teiidae</taxon>
        <taxon>Salvator</taxon>
    </lineage>
</organism>
<reference evidence="1" key="1">
    <citation type="submission" date="2025-08" db="UniProtKB">
        <authorList>
            <consortium name="Ensembl"/>
        </authorList>
    </citation>
    <scope>IDENTIFICATION</scope>
</reference>
<protein>
    <submittedName>
        <fullName evidence="1">Uncharacterized protein</fullName>
    </submittedName>
</protein>
<reference evidence="1" key="2">
    <citation type="submission" date="2025-09" db="UniProtKB">
        <authorList>
            <consortium name="Ensembl"/>
        </authorList>
    </citation>
    <scope>IDENTIFICATION</scope>
</reference>
<keyword evidence="2" id="KW-1185">Reference proteome</keyword>
<dbReference type="PANTHER" id="PTHR35069">
    <property type="entry name" value="PROTEIN C9ORF135"/>
    <property type="match status" value="1"/>
</dbReference>
<proteinExistence type="predicted"/>
<name>A0A8D0CG54_SALMN</name>
<dbReference type="PANTHER" id="PTHR35069:SF1">
    <property type="entry name" value="CILIA- AND FLAGELLA-ASSOCIATED PROTEIN 95"/>
    <property type="match status" value="1"/>
</dbReference>
<sequence>HLDARLGTRRVHFSHSFFSWLSSRYCSREAEPKDYDLQQIPEGAKNLCRSTYRRLGTLDEKWITTYQDHLSQPYRIKDYKELEIHKSFLDEENFDIAVLGRETGLPEVGPGAVLPRHSPDHFTMFLDTTYRVDYVPPYDYTPYVSMGVE</sequence>
<evidence type="ECO:0000313" key="2">
    <source>
        <dbReference type="Proteomes" id="UP000694421"/>
    </source>
</evidence>
<accession>A0A8D0CG54</accession>
<dbReference type="Proteomes" id="UP000694421">
    <property type="component" value="Unplaced"/>
</dbReference>